<evidence type="ECO:0008006" key="5">
    <source>
        <dbReference type="Google" id="ProtNLM"/>
    </source>
</evidence>
<keyword evidence="4" id="KW-1185">Reference proteome</keyword>
<feature type="signal peptide" evidence="2">
    <location>
        <begin position="1"/>
        <end position="23"/>
    </location>
</feature>
<keyword evidence="2" id="KW-0732">Signal</keyword>
<reference evidence="3 4" key="1">
    <citation type="submission" date="2011-08" db="EMBL/GenBank/DDBJ databases">
        <authorList>
            <person name="Lin Y."/>
            <person name="Hao X."/>
            <person name="Johnstone L."/>
            <person name="Miller S.J."/>
            <person name="Wei G."/>
            <person name="Rensing C."/>
        </authorList>
    </citation>
    <scope>NUCLEOTIDE SEQUENCE [LARGE SCALE GENOMIC DNA]</scope>
    <source>
        <strain evidence="3 4">K42</strain>
    </source>
</reference>
<evidence type="ECO:0000313" key="3">
    <source>
        <dbReference type="EMBL" id="EGX56814.1"/>
    </source>
</evidence>
<dbReference type="PATRIC" id="fig|700597.3.peg.5093"/>
<sequence>MTVMRRFSAVVVLLVTSVLLHFATPHQPSAPPRPVTAQASVAAVETRKTHTPPPAVVRGGSAPQHHEAPADTVALVPRTDSPVPPPAVADDTLAVGTVAALPGVSGAPHARTARDAWNPGAAPAPTPCSLQTFRC</sequence>
<feature type="region of interest" description="Disordered" evidence="1">
    <location>
        <begin position="25"/>
        <end position="69"/>
    </location>
</feature>
<evidence type="ECO:0000256" key="1">
    <source>
        <dbReference type="SAM" id="MobiDB-lite"/>
    </source>
</evidence>
<proteinExistence type="predicted"/>
<name>G2GI47_9ACTN</name>
<organism evidence="3 4">
    <name type="scientific">Streptomyces zinciresistens K42</name>
    <dbReference type="NCBI Taxonomy" id="700597"/>
    <lineage>
        <taxon>Bacteria</taxon>
        <taxon>Bacillati</taxon>
        <taxon>Actinomycetota</taxon>
        <taxon>Actinomycetes</taxon>
        <taxon>Kitasatosporales</taxon>
        <taxon>Streptomycetaceae</taxon>
        <taxon>Streptomyces</taxon>
    </lineage>
</organism>
<evidence type="ECO:0000256" key="2">
    <source>
        <dbReference type="SAM" id="SignalP"/>
    </source>
</evidence>
<dbReference type="EMBL" id="AGBF01000121">
    <property type="protein sequence ID" value="EGX56814.1"/>
    <property type="molecule type" value="Genomic_DNA"/>
</dbReference>
<evidence type="ECO:0000313" key="4">
    <source>
        <dbReference type="Proteomes" id="UP000004217"/>
    </source>
</evidence>
<gene>
    <name evidence="3" type="ORF">SZN_25934</name>
</gene>
<feature type="chain" id="PRO_5038544777" description="Secreted protein" evidence="2">
    <location>
        <begin position="24"/>
        <end position="135"/>
    </location>
</feature>
<protein>
    <recommendedName>
        <fullName evidence="5">Secreted protein</fullName>
    </recommendedName>
</protein>
<comment type="caution">
    <text evidence="3">The sequence shown here is derived from an EMBL/GenBank/DDBJ whole genome shotgun (WGS) entry which is preliminary data.</text>
</comment>
<feature type="region of interest" description="Disordered" evidence="1">
    <location>
        <begin position="110"/>
        <end position="135"/>
    </location>
</feature>
<accession>G2GI47</accession>
<dbReference type="AlphaFoldDB" id="G2GI47"/>
<dbReference type="Proteomes" id="UP000004217">
    <property type="component" value="Unassembled WGS sequence"/>
</dbReference>